<dbReference type="AlphaFoldDB" id="C0D611"/>
<comment type="caution">
    <text evidence="1">The sequence shown here is derived from an EMBL/GenBank/DDBJ whole genome shotgun (WGS) entry which is preliminary data.</text>
</comment>
<name>C0D611_9FIRM</name>
<protein>
    <submittedName>
        <fullName evidence="1">Uncharacterized protein</fullName>
    </submittedName>
</protein>
<dbReference type="EMBL" id="ACCJ01000387">
    <property type="protein sequence ID" value="EEG53255.1"/>
    <property type="molecule type" value="Genomic_DNA"/>
</dbReference>
<dbReference type="Proteomes" id="UP000004756">
    <property type="component" value="Unassembled WGS sequence"/>
</dbReference>
<accession>C0D611</accession>
<organism evidence="1 2">
    <name type="scientific">[Clostridium] asparagiforme DSM 15981</name>
    <dbReference type="NCBI Taxonomy" id="518636"/>
    <lineage>
        <taxon>Bacteria</taxon>
        <taxon>Bacillati</taxon>
        <taxon>Bacillota</taxon>
        <taxon>Clostridia</taxon>
        <taxon>Lachnospirales</taxon>
        <taxon>Lachnospiraceae</taxon>
        <taxon>Enterocloster</taxon>
    </lineage>
</organism>
<evidence type="ECO:0000313" key="2">
    <source>
        <dbReference type="Proteomes" id="UP000004756"/>
    </source>
</evidence>
<evidence type="ECO:0000313" key="1">
    <source>
        <dbReference type="EMBL" id="EEG53255.1"/>
    </source>
</evidence>
<dbReference type="HOGENOM" id="CLU_3249309_0_0_9"/>
<keyword evidence="2" id="KW-1185">Reference proteome</keyword>
<proteinExistence type="predicted"/>
<sequence length="42" mass="4887">MMIISYGGIFFKYYIKYGGKTGKSIQFTRSSFKTCKKSCQKM</sequence>
<gene>
    <name evidence="1" type="ORF">CLOSTASPAR_04707</name>
</gene>
<reference evidence="1 2" key="1">
    <citation type="submission" date="2009-02" db="EMBL/GenBank/DDBJ databases">
        <title>Draft genome sequence of Clostridium asparagiforme (DSM 15981).</title>
        <authorList>
            <person name="Sudarsanam P."/>
            <person name="Ley R."/>
            <person name="Guruge J."/>
            <person name="Turnbaugh P.J."/>
            <person name="Mahowald M."/>
            <person name="Liep D."/>
            <person name="Gordon J."/>
        </authorList>
    </citation>
    <scope>NUCLEOTIDE SEQUENCE [LARGE SCALE GENOMIC DNA]</scope>
    <source>
        <strain evidence="1 2">DSM 15981</strain>
    </source>
</reference>